<dbReference type="AlphaFoldDB" id="A0AAU7QQT6"/>
<accession>A0AAU7QQT6</accession>
<evidence type="ECO:0000256" key="4">
    <source>
        <dbReference type="ARBA" id="ARBA00035258"/>
    </source>
</evidence>
<dbReference type="Gene3D" id="3.30.1490.10">
    <property type="match status" value="1"/>
</dbReference>
<dbReference type="GO" id="GO:1990904">
    <property type="term" value="C:ribonucleoprotein complex"/>
    <property type="evidence" value="ECO:0007669"/>
    <property type="project" value="UniProtKB-KW"/>
</dbReference>
<dbReference type="FunFam" id="3.30.1490.10:FF:000001">
    <property type="entry name" value="30S ribosomal protein S8"/>
    <property type="match status" value="1"/>
</dbReference>
<protein>
    <recommendedName>
        <fullName evidence="4">Small ribosomal subunit protein uS8</fullName>
    </recommendedName>
    <alternativeName>
        <fullName evidence="5">30S ribosomal protein S8</fullName>
    </alternativeName>
</protein>
<dbReference type="PANTHER" id="PTHR11758">
    <property type="entry name" value="40S RIBOSOMAL PROTEIN S15A"/>
    <property type="match status" value="1"/>
</dbReference>
<evidence type="ECO:0000256" key="3">
    <source>
        <dbReference type="ARBA" id="ARBA00023274"/>
    </source>
</evidence>
<dbReference type="SUPFAM" id="SSF56047">
    <property type="entry name" value="Ribosomal protein S8"/>
    <property type="match status" value="1"/>
</dbReference>
<sequence>MLINLIYFLNKIKIAIKIKKKYIYFTYIKYLIRILFILKKEGYIYNFLIIKNNNIALRKIKIYLKYLNNESVINSIKVISKPSRRIYVKYKNIPIIKNNYGISILSTSKGILSNKNSIYNKVGGEYLFYIY</sequence>
<comment type="subunit">
    <text evidence="6">Part of the 30S ribosomal subunit. Contacts proteins S5 and S12.</text>
</comment>
<dbReference type="GO" id="GO:0005737">
    <property type="term" value="C:cytoplasm"/>
    <property type="evidence" value="ECO:0007669"/>
    <property type="project" value="UniProtKB-ARBA"/>
</dbReference>
<dbReference type="EMBL" id="CP157894">
    <property type="protein sequence ID" value="XBT18312.1"/>
    <property type="molecule type" value="Genomic_DNA"/>
</dbReference>
<evidence type="ECO:0000256" key="1">
    <source>
        <dbReference type="ARBA" id="ARBA00006471"/>
    </source>
</evidence>
<comment type="similarity">
    <text evidence="1">Belongs to the universal ribosomal protein uS8 family.</text>
</comment>
<keyword evidence="2 7" id="KW-0689">Ribosomal protein</keyword>
<name>A0AAU7QQT6_9FLAO</name>
<dbReference type="GO" id="GO:0006412">
    <property type="term" value="P:translation"/>
    <property type="evidence" value="ECO:0007669"/>
    <property type="project" value="InterPro"/>
</dbReference>
<evidence type="ECO:0000256" key="2">
    <source>
        <dbReference type="ARBA" id="ARBA00022980"/>
    </source>
</evidence>
<keyword evidence="3" id="KW-0687">Ribonucleoprotein</keyword>
<reference evidence="7" key="1">
    <citation type="submission" date="2024-06" db="EMBL/GenBank/DDBJ databases">
        <title>Diversity, functionality, and evolutionary history of bacterial symbionts in false click beetles (Coleoptera, Throscidae).</title>
        <authorList>
            <person name="Wierz J.C."/>
            <person name="Malm H."/>
            <person name="Kaltenpoth M."/>
            <person name="Engl T."/>
        </authorList>
    </citation>
    <scope>NUCLEOTIDE SEQUENCE</scope>
    <source>
        <strain evidence="7">Tduv</strain>
    </source>
</reference>
<organism evidence="7">
    <name type="scientific">Candidatus Shikimatogenerans sp. Tduv</name>
    <dbReference type="NCBI Taxonomy" id="3158567"/>
    <lineage>
        <taxon>Bacteria</taxon>
        <taxon>Pseudomonadati</taxon>
        <taxon>Bacteroidota</taxon>
        <taxon>Flavobacteriia</taxon>
        <taxon>Flavobacteriales</taxon>
        <taxon>Candidatus Shikimatogenerans</taxon>
    </lineage>
</organism>
<gene>
    <name evidence="7" type="primary">rpsH</name>
    <name evidence="7" type="ORF">ABNO50_00610</name>
</gene>
<evidence type="ECO:0000256" key="5">
    <source>
        <dbReference type="ARBA" id="ARBA00035525"/>
    </source>
</evidence>
<dbReference type="GO" id="GO:0005840">
    <property type="term" value="C:ribosome"/>
    <property type="evidence" value="ECO:0007669"/>
    <property type="project" value="UniProtKB-KW"/>
</dbReference>
<proteinExistence type="inferred from homology"/>
<dbReference type="Pfam" id="PF00410">
    <property type="entry name" value="Ribosomal_S8"/>
    <property type="match status" value="1"/>
</dbReference>
<dbReference type="InterPro" id="IPR000630">
    <property type="entry name" value="Ribosomal_uS8"/>
</dbReference>
<dbReference type="Gene3D" id="3.30.1370.30">
    <property type="match status" value="1"/>
</dbReference>
<evidence type="ECO:0000313" key="7">
    <source>
        <dbReference type="EMBL" id="XBT18312.1"/>
    </source>
</evidence>
<dbReference type="GO" id="GO:0003735">
    <property type="term" value="F:structural constituent of ribosome"/>
    <property type="evidence" value="ECO:0007669"/>
    <property type="project" value="InterPro"/>
</dbReference>
<dbReference type="InterPro" id="IPR035987">
    <property type="entry name" value="Ribosomal_uS8_sf"/>
</dbReference>
<evidence type="ECO:0000256" key="6">
    <source>
        <dbReference type="ARBA" id="ARBA00046740"/>
    </source>
</evidence>